<reference evidence="3" key="1">
    <citation type="journal article" date="2007" name="PLoS ONE">
        <title>The first genome sequence of an elite grapevine cultivar (Pinot noir Vitis vinifera L.): coping with a highly heterozygous genome.</title>
        <authorList>
            <person name="Velasco R."/>
            <person name="Zharkikh A."/>
            <person name="Troggio M."/>
            <person name="Cartwright D.A."/>
            <person name="Cestaro A."/>
            <person name="Pruss D."/>
            <person name="Pindo M."/>
            <person name="FitzGerald L.M."/>
            <person name="Vezzulli S."/>
            <person name="Reid J."/>
            <person name="Malacarne G."/>
            <person name="Iliev D."/>
            <person name="Coppola G."/>
            <person name="Wardell B."/>
            <person name="Micheletti D."/>
            <person name="Macalma T."/>
            <person name="Facci M."/>
            <person name="Mitchell J.T."/>
            <person name="Perazzolli M."/>
            <person name="Eldredge G."/>
            <person name="Gatto P."/>
            <person name="Oyzerski R."/>
            <person name="Moretto M."/>
            <person name="Gutin N."/>
            <person name="Stefanini M."/>
            <person name="Chen Y."/>
            <person name="Segala C."/>
            <person name="Davenport C."/>
            <person name="Dematte L."/>
            <person name="Mraz A."/>
            <person name="Battilana J."/>
            <person name="Stormo K."/>
            <person name="Costa F."/>
            <person name="Tao Q."/>
            <person name="Si-Ammour A."/>
            <person name="Harkins T."/>
            <person name="Lackey A."/>
            <person name="Perbost C."/>
            <person name="Taillon B."/>
            <person name="Stella A."/>
            <person name="Solovyev V."/>
            <person name="Fawcett J.A."/>
            <person name="Sterck L."/>
            <person name="Vandepoele K."/>
            <person name="Grando S.M."/>
            <person name="Toppo S."/>
            <person name="Moser C."/>
            <person name="Lanchbury J."/>
            <person name="Bogden R."/>
            <person name="Skolnick M."/>
            <person name="Sgaramella V."/>
            <person name="Bhatnagar S.K."/>
            <person name="Fontana P."/>
            <person name="Gutin A."/>
            <person name="Van de Peer Y."/>
            <person name="Salamini F."/>
            <person name="Viola R."/>
        </authorList>
    </citation>
    <scope>NUCLEOTIDE SEQUENCE</scope>
</reference>
<dbReference type="PANTHER" id="PTHR42648">
    <property type="entry name" value="TRANSPOSASE, PUTATIVE-RELATED"/>
    <property type="match status" value="1"/>
</dbReference>
<evidence type="ECO:0000259" key="2">
    <source>
        <dbReference type="PROSITE" id="PS50994"/>
    </source>
</evidence>
<dbReference type="AlphaFoldDB" id="A5BKX1"/>
<dbReference type="EMBL" id="AM463015">
    <property type="protein sequence ID" value="CAN83358.1"/>
    <property type="molecule type" value="Genomic_DNA"/>
</dbReference>
<dbReference type="PANTHER" id="PTHR42648:SF21">
    <property type="entry name" value="CYSTEINE-RICH RLK (RECEPTOR-LIKE PROTEIN KINASE) 8"/>
    <property type="match status" value="1"/>
</dbReference>
<dbReference type="InterPro" id="IPR012337">
    <property type="entry name" value="RNaseH-like_sf"/>
</dbReference>
<dbReference type="InterPro" id="IPR039537">
    <property type="entry name" value="Retrotran_Ty1/copia-like"/>
</dbReference>
<feature type="compositionally biased region" description="Basic and acidic residues" evidence="1">
    <location>
        <begin position="266"/>
        <end position="282"/>
    </location>
</feature>
<dbReference type="GO" id="GO:0003676">
    <property type="term" value="F:nucleic acid binding"/>
    <property type="evidence" value="ECO:0007669"/>
    <property type="project" value="InterPro"/>
</dbReference>
<dbReference type="Pfam" id="PF00665">
    <property type="entry name" value="rve"/>
    <property type="match status" value="1"/>
</dbReference>
<dbReference type="GO" id="GO:0015074">
    <property type="term" value="P:DNA integration"/>
    <property type="evidence" value="ECO:0007669"/>
    <property type="project" value="InterPro"/>
</dbReference>
<name>A5BKX1_VITVI</name>
<evidence type="ECO:0000313" key="3">
    <source>
        <dbReference type="EMBL" id="CAN83358.1"/>
    </source>
</evidence>
<accession>A5BKX1</accession>
<dbReference type="PROSITE" id="PS50994">
    <property type="entry name" value="INTEGRASE"/>
    <property type="match status" value="1"/>
</dbReference>
<dbReference type="Gene3D" id="3.30.420.10">
    <property type="entry name" value="Ribonuclease H-like superfamily/Ribonuclease H"/>
    <property type="match status" value="1"/>
</dbReference>
<organism evidence="3">
    <name type="scientific">Vitis vinifera</name>
    <name type="common">Grape</name>
    <dbReference type="NCBI Taxonomy" id="29760"/>
    <lineage>
        <taxon>Eukaryota</taxon>
        <taxon>Viridiplantae</taxon>
        <taxon>Streptophyta</taxon>
        <taxon>Embryophyta</taxon>
        <taxon>Tracheophyta</taxon>
        <taxon>Spermatophyta</taxon>
        <taxon>Magnoliopsida</taxon>
        <taxon>eudicotyledons</taxon>
        <taxon>Gunneridae</taxon>
        <taxon>Pentapetalae</taxon>
        <taxon>rosids</taxon>
        <taxon>Vitales</taxon>
        <taxon>Vitaceae</taxon>
        <taxon>Viteae</taxon>
        <taxon>Vitis</taxon>
    </lineage>
</organism>
<proteinExistence type="predicted"/>
<feature type="region of interest" description="Disordered" evidence="1">
    <location>
        <begin position="266"/>
        <end position="291"/>
    </location>
</feature>
<gene>
    <name evidence="3" type="ORF">VITISV_026101</name>
</gene>
<dbReference type="InterPro" id="IPR001584">
    <property type="entry name" value="Integrase_cat-core"/>
</dbReference>
<dbReference type="InterPro" id="IPR036397">
    <property type="entry name" value="RNaseH_sf"/>
</dbReference>
<evidence type="ECO:0000256" key="1">
    <source>
        <dbReference type="SAM" id="MobiDB-lite"/>
    </source>
</evidence>
<protein>
    <recommendedName>
        <fullName evidence="2">Integrase catalytic domain-containing protein</fullName>
    </recommendedName>
</protein>
<dbReference type="SUPFAM" id="SSF53098">
    <property type="entry name" value="Ribonuclease H-like"/>
    <property type="match status" value="1"/>
</dbReference>
<sequence length="360" mass="41968">MDLISQLNKDELVRGLPKINFQKDKVCEACQMGKQIKNSFKNKNFISTTRPLEVLYMDLFGPSRTPSLGGKSYAFVIVDDFSRYTWILFLIQKNEAFYKFSKFCNKVQNEKGFTITCIKSDHGREFENINFEDYCNEHGINHKFLAPRTLQQNEVVERKNRILQEMVRTVLNENNLPKYFWAEVVNTSCYVLNRILLRPILKKTSYELWKNKKPNISYFKVFGCKCFILNTKDNLGKFDAKSDVGIFLDYSTSSVETSMRKLQIEDRRQQEEIVEDPKKEESPLALPPPQQVQVESSQDLPKDWKFVINHPQDQIIGNPSSGVRTRSSLRNICNNLAFISQIEPKNIKDALIDENWMIAM</sequence>
<feature type="domain" description="Integrase catalytic" evidence="2">
    <location>
        <begin position="47"/>
        <end position="213"/>
    </location>
</feature>